<keyword evidence="4" id="KW-1185">Reference proteome</keyword>
<proteinExistence type="predicted"/>
<evidence type="ECO:0000313" key="4">
    <source>
        <dbReference type="Proteomes" id="UP001208692"/>
    </source>
</evidence>
<dbReference type="Proteomes" id="UP001207736">
    <property type="component" value="Unassembled WGS sequence"/>
</dbReference>
<sequence>MELRESIIELLGLTEEVSDDEILEKIKSLLELEQTNSEEKEREARYLTTSAIRAGSIAQEQEQHILSMFKKDFAGTKRLLNTLPKRNPFSIIDLINKKGAEQEQNTKAIGI</sequence>
<protein>
    <submittedName>
        <fullName evidence="1">Uncharacterized protein</fullName>
    </submittedName>
</protein>
<dbReference type="Proteomes" id="UP001208692">
    <property type="component" value="Unassembled WGS sequence"/>
</dbReference>
<comment type="caution">
    <text evidence="1">The sequence shown here is derived from an EMBL/GenBank/DDBJ whole genome shotgun (WGS) entry which is preliminary data.</text>
</comment>
<evidence type="ECO:0000313" key="2">
    <source>
        <dbReference type="EMBL" id="GJM52943.1"/>
    </source>
</evidence>
<dbReference type="EMBL" id="BQKA01000011">
    <property type="protein sequence ID" value="GJM49574.1"/>
    <property type="molecule type" value="Genomic_DNA"/>
</dbReference>
<reference evidence="1 4" key="1">
    <citation type="submission" date="2021-11" db="EMBL/GenBank/DDBJ databases">
        <title>Draft genome sequence of Capnocytophaga sp. strain KC07075 isolated from cat oral cavity.</title>
        <authorList>
            <person name="Suzuki M."/>
            <person name="Imaoka K."/>
            <person name="Kimura M."/>
            <person name="Morikawa S."/>
            <person name="Maeda K."/>
        </authorList>
    </citation>
    <scope>NUCLEOTIDE SEQUENCE</scope>
    <source>
        <strain evidence="1">KC07075</strain>
        <strain evidence="2 4">KC07079</strain>
    </source>
</reference>
<dbReference type="EMBL" id="BQKB01000022">
    <property type="protein sequence ID" value="GJM52943.1"/>
    <property type="molecule type" value="Genomic_DNA"/>
</dbReference>
<dbReference type="AlphaFoldDB" id="A0AAV5AQH0"/>
<gene>
    <name evidence="1" type="ORF">RCZ15_05490</name>
    <name evidence="2" type="ORF">RCZ16_12600</name>
</gene>
<evidence type="ECO:0000313" key="1">
    <source>
        <dbReference type="EMBL" id="GJM49574.1"/>
    </source>
</evidence>
<organism evidence="1 3">
    <name type="scientific">Capnocytophaga catalasegens</name>
    <dbReference type="NCBI Taxonomy" id="1004260"/>
    <lineage>
        <taxon>Bacteria</taxon>
        <taxon>Pseudomonadati</taxon>
        <taxon>Bacteroidota</taxon>
        <taxon>Flavobacteriia</taxon>
        <taxon>Flavobacteriales</taxon>
        <taxon>Flavobacteriaceae</taxon>
        <taxon>Capnocytophaga</taxon>
    </lineage>
</organism>
<name>A0AAV5AQH0_9FLAO</name>
<accession>A0AAV5AQH0</accession>
<evidence type="ECO:0000313" key="3">
    <source>
        <dbReference type="Proteomes" id="UP001207736"/>
    </source>
</evidence>